<name>A0ABW3V440_9HYPH</name>
<dbReference type="PANTHER" id="PTHR48081">
    <property type="entry name" value="AB HYDROLASE SUPERFAMILY PROTEIN C4A8.06C"/>
    <property type="match status" value="1"/>
</dbReference>
<feature type="domain" description="BD-FAE-like" evidence="2">
    <location>
        <begin position="61"/>
        <end position="159"/>
    </location>
</feature>
<reference evidence="4" key="1">
    <citation type="journal article" date="2019" name="Int. J. Syst. Evol. Microbiol.">
        <title>The Global Catalogue of Microorganisms (GCM) 10K type strain sequencing project: providing services to taxonomists for standard genome sequencing and annotation.</title>
        <authorList>
            <consortium name="The Broad Institute Genomics Platform"/>
            <consortium name="The Broad Institute Genome Sequencing Center for Infectious Disease"/>
            <person name="Wu L."/>
            <person name="Ma J."/>
        </authorList>
    </citation>
    <scope>NUCLEOTIDE SEQUENCE [LARGE SCALE GENOMIC DNA]</scope>
    <source>
        <strain evidence="4">CCUG 49584</strain>
    </source>
</reference>
<gene>
    <name evidence="3" type="ORF">ACFQ35_09610</name>
</gene>
<evidence type="ECO:0000259" key="2">
    <source>
        <dbReference type="Pfam" id="PF20434"/>
    </source>
</evidence>
<dbReference type="EMBL" id="JBHTMA010000034">
    <property type="protein sequence ID" value="MFD1227392.1"/>
    <property type="molecule type" value="Genomic_DNA"/>
</dbReference>
<evidence type="ECO:0000256" key="1">
    <source>
        <dbReference type="ARBA" id="ARBA00022801"/>
    </source>
</evidence>
<dbReference type="RefSeq" id="WP_289388012.1">
    <property type="nucleotide sequence ID" value="NZ_JAUCBM010000008.1"/>
</dbReference>
<keyword evidence="1 3" id="KW-0378">Hydrolase</keyword>
<dbReference type="PANTHER" id="PTHR48081:SF33">
    <property type="entry name" value="KYNURENINE FORMAMIDASE"/>
    <property type="match status" value="1"/>
</dbReference>
<accession>A0ABW3V440</accession>
<sequence length="277" mass="31022">MYDRYISDWDNAYANGIHIVGGDQWGDIWEQRSTQFRTTQLEAQRADLDVPYGEKPRNLYDLFLPEGDAKGLVVFIHGGFWTETDKSYWSYLASGSVEHGFAVAMPSYTLCPEATISGITVEIAQAIEHAAARISGPIYLAGHSAGGQLACRMMTLSSPLSPITRQRVRHVLSISGLHDLRPLMQMELNTSLQIDEDEAFAESPALLRPLEATRLTCWYGSNERPEFIRQSKLLANIWLGLGATTTCIEEMDKHHFDVIDGLSDASHPLIKRFLFSE</sequence>
<proteinExistence type="predicted"/>
<dbReference type="InterPro" id="IPR050300">
    <property type="entry name" value="GDXG_lipolytic_enzyme"/>
</dbReference>
<organism evidence="3 4">
    <name type="scientific">Pseudochrobactrum kiredjianiae</name>
    <dbReference type="NCBI Taxonomy" id="386305"/>
    <lineage>
        <taxon>Bacteria</taxon>
        <taxon>Pseudomonadati</taxon>
        <taxon>Pseudomonadota</taxon>
        <taxon>Alphaproteobacteria</taxon>
        <taxon>Hyphomicrobiales</taxon>
        <taxon>Brucellaceae</taxon>
        <taxon>Pseudochrobactrum</taxon>
    </lineage>
</organism>
<comment type="caution">
    <text evidence="3">The sequence shown here is derived from an EMBL/GenBank/DDBJ whole genome shotgun (WGS) entry which is preliminary data.</text>
</comment>
<dbReference type="Pfam" id="PF20434">
    <property type="entry name" value="BD-FAE"/>
    <property type="match status" value="1"/>
</dbReference>
<dbReference type="SUPFAM" id="SSF53474">
    <property type="entry name" value="alpha/beta-Hydrolases"/>
    <property type="match status" value="1"/>
</dbReference>
<dbReference type="Proteomes" id="UP001597263">
    <property type="component" value="Unassembled WGS sequence"/>
</dbReference>
<dbReference type="InterPro" id="IPR029058">
    <property type="entry name" value="AB_hydrolase_fold"/>
</dbReference>
<dbReference type="InterPro" id="IPR049492">
    <property type="entry name" value="BD-FAE-like_dom"/>
</dbReference>
<evidence type="ECO:0000313" key="4">
    <source>
        <dbReference type="Proteomes" id="UP001597263"/>
    </source>
</evidence>
<protein>
    <submittedName>
        <fullName evidence="3">Alpha/beta hydrolase</fullName>
    </submittedName>
</protein>
<dbReference type="Gene3D" id="3.40.50.1820">
    <property type="entry name" value="alpha/beta hydrolase"/>
    <property type="match status" value="1"/>
</dbReference>
<dbReference type="GO" id="GO:0016787">
    <property type="term" value="F:hydrolase activity"/>
    <property type="evidence" value="ECO:0007669"/>
    <property type="project" value="UniProtKB-KW"/>
</dbReference>
<keyword evidence="4" id="KW-1185">Reference proteome</keyword>
<evidence type="ECO:0000313" key="3">
    <source>
        <dbReference type="EMBL" id="MFD1227392.1"/>
    </source>
</evidence>